<comment type="similarity">
    <text evidence="2">Belongs to the TPX2 family.</text>
</comment>
<sequence>MDTRKKLSHVATIRREFAYKEKKRKLNGVAVILDGISFDTFDPADSHASEVSMDTNKHLKVKSVMEHSSALVNHEGQEVLGKMMAGGCCGGQEALGLNITNRSPDSLPHEKKERLLSRRLSHSLEVESAMECAVAHGSYVGHVIPGLKSINHSSDFVLHDKKRSGSQSSNLAIRAYGKSHRVEGEDKVYFHYATGVDCRSFRSLRSYTSSATVATALSFRSNERAEKRKEVLTISQLFYFKLEEKHQAMEAETSRYEARRRRKWHTLKKLRKSMVFKANPLPSFYNVGSPPKPEIMKLPLTRPRSPKLGHRRNPGDAFTSSQDERNKPIRVLHPSVSRINHKGLTSSP</sequence>
<feature type="domain" description="TPX2 C-terminal" evidence="7">
    <location>
        <begin position="218"/>
        <end position="293"/>
    </location>
</feature>
<keyword evidence="3" id="KW-0963">Cytoplasm</keyword>
<keyword evidence="5" id="KW-0206">Cytoskeleton</keyword>
<organism evidence="8 9">
    <name type="scientific">Trapa natans</name>
    <name type="common">Water chestnut</name>
    <dbReference type="NCBI Taxonomy" id="22666"/>
    <lineage>
        <taxon>Eukaryota</taxon>
        <taxon>Viridiplantae</taxon>
        <taxon>Streptophyta</taxon>
        <taxon>Embryophyta</taxon>
        <taxon>Tracheophyta</taxon>
        <taxon>Spermatophyta</taxon>
        <taxon>Magnoliopsida</taxon>
        <taxon>eudicotyledons</taxon>
        <taxon>Gunneridae</taxon>
        <taxon>Pentapetalae</taxon>
        <taxon>rosids</taxon>
        <taxon>malvids</taxon>
        <taxon>Myrtales</taxon>
        <taxon>Lythraceae</taxon>
        <taxon>Trapa</taxon>
    </lineage>
</organism>
<name>A0AAN7KWK1_TRANT</name>
<evidence type="ECO:0000256" key="4">
    <source>
        <dbReference type="ARBA" id="ARBA00022701"/>
    </source>
</evidence>
<dbReference type="GO" id="GO:0008017">
    <property type="term" value="F:microtubule binding"/>
    <property type="evidence" value="ECO:0007669"/>
    <property type="project" value="InterPro"/>
</dbReference>
<dbReference type="GO" id="GO:0000226">
    <property type="term" value="P:microtubule cytoskeleton organization"/>
    <property type="evidence" value="ECO:0007669"/>
    <property type="project" value="InterPro"/>
</dbReference>
<dbReference type="AlphaFoldDB" id="A0AAN7KWK1"/>
<evidence type="ECO:0000256" key="3">
    <source>
        <dbReference type="ARBA" id="ARBA00022490"/>
    </source>
</evidence>
<dbReference type="PANTHER" id="PTHR46372">
    <property type="entry name" value="PROTEIN WVD2-LIKE 3"/>
    <property type="match status" value="1"/>
</dbReference>
<evidence type="ECO:0000256" key="6">
    <source>
        <dbReference type="SAM" id="MobiDB-lite"/>
    </source>
</evidence>
<dbReference type="PANTHER" id="PTHR46372:SF2">
    <property type="entry name" value="PROTEIN WVD2-LIKE 3"/>
    <property type="match status" value="1"/>
</dbReference>
<gene>
    <name evidence="8" type="ORF">SAY86_009351</name>
</gene>
<dbReference type="Pfam" id="PF06886">
    <property type="entry name" value="TPX2"/>
    <property type="match status" value="1"/>
</dbReference>
<proteinExistence type="inferred from homology"/>
<dbReference type="InterPro" id="IPR044806">
    <property type="entry name" value="WVD2/WDL1-4"/>
</dbReference>
<evidence type="ECO:0000313" key="9">
    <source>
        <dbReference type="Proteomes" id="UP001346149"/>
    </source>
</evidence>
<evidence type="ECO:0000313" key="8">
    <source>
        <dbReference type="EMBL" id="KAK4774416.1"/>
    </source>
</evidence>
<comment type="caution">
    <text evidence="8">The sequence shown here is derived from an EMBL/GenBank/DDBJ whole genome shotgun (WGS) entry which is preliminary data.</text>
</comment>
<feature type="region of interest" description="Disordered" evidence="6">
    <location>
        <begin position="295"/>
        <end position="348"/>
    </location>
</feature>
<accession>A0AAN7KWK1</accession>
<evidence type="ECO:0000259" key="7">
    <source>
        <dbReference type="Pfam" id="PF06886"/>
    </source>
</evidence>
<keyword evidence="4" id="KW-0493">Microtubule</keyword>
<dbReference type="Proteomes" id="UP001346149">
    <property type="component" value="Unassembled WGS sequence"/>
</dbReference>
<evidence type="ECO:0000256" key="1">
    <source>
        <dbReference type="ARBA" id="ARBA00004245"/>
    </source>
</evidence>
<evidence type="ECO:0000256" key="2">
    <source>
        <dbReference type="ARBA" id="ARBA00005885"/>
    </source>
</evidence>
<keyword evidence="9" id="KW-1185">Reference proteome</keyword>
<reference evidence="8 9" key="1">
    <citation type="journal article" date="2023" name="Hortic Res">
        <title>Pangenome of water caltrop reveals structural variations and asymmetric subgenome divergence after allopolyploidization.</title>
        <authorList>
            <person name="Zhang X."/>
            <person name="Chen Y."/>
            <person name="Wang L."/>
            <person name="Yuan Y."/>
            <person name="Fang M."/>
            <person name="Shi L."/>
            <person name="Lu R."/>
            <person name="Comes H.P."/>
            <person name="Ma Y."/>
            <person name="Chen Y."/>
            <person name="Huang G."/>
            <person name="Zhou Y."/>
            <person name="Zheng Z."/>
            <person name="Qiu Y."/>
        </authorList>
    </citation>
    <scope>NUCLEOTIDE SEQUENCE [LARGE SCALE GENOMIC DNA]</scope>
    <source>
        <strain evidence="8">F231</strain>
    </source>
</reference>
<comment type="subcellular location">
    <subcellularLocation>
        <location evidence="1">Cytoplasm</location>
        <location evidence="1">Cytoskeleton</location>
    </subcellularLocation>
</comment>
<dbReference type="InterPro" id="IPR027329">
    <property type="entry name" value="TPX2_C"/>
</dbReference>
<evidence type="ECO:0000256" key="5">
    <source>
        <dbReference type="ARBA" id="ARBA00023212"/>
    </source>
</evidence>
<dbReference type="EMBL" id="JAXQNO010000019">
    <property type="protein sequence ID" value="KAK4774416.1"/>
    <property type="molecule type" value="Genomic_DNA"/>
</dbReference>
<dbReference type="GO" id="GO:0005874">
    <property type="term" value="C:microtubule"/>
    <property type="evidence" value="ECO:0007669"/>
    <property type="project" value="UniProtKB-KW"/>
</dbReference>
<protein>
    <recommendedName>
        <fullName evidence="7">TPX2 C-terminal domain-containing protein</fullName>
    </recommendedName>
</protein>